<reference evidence="4" key="1">
    <citation type="submission" date="2020-10" db="EMBL/GenBank/DDBJ databases">
        <title>High-Quality Genome Resource of Clonostachys rosea strain S41 by Oxford Nanopore Long-Read Sequencing.</title>
        <authorList>
            <person name="Wang H."/>
        </authorList>
    </citation>
    <scope>NUCLEOTIDE SEQUENCE</scope>
    <source>
        <strain evidence="4">S41</strain>
    </source>
</reference>
<dbReference type="PROSITE" id="PS00636">
    <property type="entry name" value="DNAJ_1"/>
    <property type="match status" value="1"/>
</dbReference>
<evidence type="ECO:0000259" key="3">
    <source>
        <dbReference type="PROSITE" id="PS50076"/>
    </source>
</evidence>
<dbReference type="SMART" id="SM00271">
    <property type="entry name" value="DnaJ"/>
    <property type="match status" value="1"/>
</dbReference>
<feature type="region of interest" description="Disordered" evidence="2">
    <location>
        <begin position="117"/>
        <end position="183"/>
    </location>
</feature>
<evidence type="ECO:0000313" key="4">
    <source>
        <dbReference type="EMBL" id="KAF9749030.1"/>
    </source>
</evidence>
<dbReference type="CDD" id="cd06257">
    <property type="entry name" value="DnaJ"/>
    <property type="match status" value="1"/>
</dbReference>
<dbReference type="Proteomes" id="UP000616885">
    <property type="component" value="Unassembled WGS sequence"/>
</dbReference>
<organism evidence="4 5">
    <name type="scientific">Bionectria ochroleuca</name>
    <name type="common">Gliocladium roseum</name>
    <dbReference type="NCBI Taxonomy" id="29856"/>
    <lineage>
        <taxon>Eukaryota</taxon>
        <taxon>Fungi</taxon>
        <taxon>Dikarya</taxon>
        <taxon>Ascomycota</taxon>
        <taxon>Pezizomycotina</taxon>
        <taxon>Sordariomycetes</taxon>
        <taxon>Hypocreomycetidae</taxon>
        <taxon>Hypocreales</taxon>
        <taxon>Bionectriaceae</taxon>
        <taxon>Clonostachys</taxon>
    </lineage>
</organism>
<dbReference type="PRINTS" id="PR00625">
    <property type="entry name" value="JDOMAIN"/>
</dbReference>
<sequence length="230" mass="27155">MANETFVDYYTVLEVSPDADQAVIRASYMRLARLRHPDRNLDNPEATLLFQLLQQAYSILGDPHSRQIFDRERRRQSFFGGRMGARGRSGRNHATFGFGQTSFRQTNLNPTFPFHETAEEEEQNRQRLREEMAKRRQEETARRAAAEQERLAAEANRVRTPQEEAARRRRLEREARMKESGQRIREAAMRVRESALRFKEERNRKAQEEALWNAERNAFVEAEIRVMDLD</sequence>
<feature type="compositionally biased region" description="Basic and acidic residues" evidence="2">
    <location>
        <begin position="123"/>
        <end position="183"/>
    </location>
</feature>
<comment type="caution">
    <text evidence="4">The sequence shown here is derived from an EMBL/GenBank/DDBJ whole genome shotgun (WGS) entry which is preliminary data.</text>
</comment>
<dbReference type="AlphaFoldDB" id="A0A8H7N4P0"/>
<proteinExistence type="predicted"/>
<dbReference type="InterPro" id="IPR018253">
    <property type="entry name" value="DnaJ_domain_CS"/>
</dbReference>
<keyword evidence="1" id="KW-0143">Chaperone</keyword>
<dbReference type="EMBL" id="JADCTT010000008">
    <property type="protein sequence ID" value="KAF9749030.1"/>
    <property type="molecule type" value="Genomic_DNA"/>
</dbReference>
<feature type="domain" description="J" evidence="3">
    <location>
        <begin position="8"/>
        <end position="73"/>
    </location>
</feature>
<dbReference type="InterPro" id="IPR036869">
    <property type="entry name" value="J_dom_sf"/>
</dbReference>
<gene>
    <name evidence="4" type="ORF">IM811_016825</name>
</gene>
<dbReference type="PANTHER" id="PTHR44145:SF3">
    <property type="entry name" value="DNAJ HOMOLOG SUBFAMILY A MEMBER 3, MITOCHONDRIAL"/>
    <property type="match status" value="1"/>
</dbReference>
<dbReference type="Gene3D" id="1.10.287.110">
    <property type="entry name" value="DnaJ domain"/>
    <property type="match status" value="1"/>
</dbReference>
<accession>A0A8H7N4P0</accession>
<evidence type="ECO:0000256" key="1">
    <source>
        <dbReference type="ARBA" id="ARBA00023186"/>
    </source>
</evidence>
<dbReference type="InterPro" id="IPR051938">
    <property type="entry name" value="Apopto_cytoskel_mod"/>
</dbReference>
<evidence type="ECO:0000256" key="2">
    <source>
        <dbReference type="SAM" id="MobiDB-lite"/>
    </source>
</evidence>
<name>A0A8H7N4P0_BIOOC</name>
<protein>
    <recommendedName>
        <fullName evidence="3">J domain-containing protein</fullName>
    </recommendedName>
</protein>
<evidence type="ECO:0000313" key="5">
    <source>
        <dbReference type="Proteomes" id="UP000616885"/>
    </source>
</evidence>
<dbReference type="SUPFAM" id="SSF46565">
    <property type="entry name" value="Chaperone J-domain"/>
    <property type="match status" value="1"/>
</dbReference>
<dbReference type="InterPro" id="IPR001623">
    <property type="entry name" value="DnaJ_domain"/>
</dbReference>
<dbReference type="PANTHER" id="PTHR44145">
    <property type="entry name" value="DNAJ HOMOLOG SUBFAMILY A MEMBER 3, MITOCHONDRIAL"/>
    <property type="match status" value="1"/>
</dbReference>
<dbReference type="PROSITE" id="PS50076">
    <property type="entry name" value="DNAJ_2"/>
    <property type="match status" value="1"/>
</dbReference>
<dbReference type="Pfam" id="PF00226">
    <property type="entry name" value="DnaJ"/>
    <property type="match status" value="1"/>
</dbReference>